<dbReference type="EC" id="3.1.4.-" evidence="7"/>
<dbReference type="InterPro" id="IPR010043">
    <property type="entry name" value="UTase/UR"/>
</dbReference>
<evidence type="ECO:0000259" key="9">
    <source>
        <dbReference type="PROSITE" id="PS51671"/>
    </source>
</evidence>
<dbReference type="PANTHER" id="PTHR47320">
    <property type="entry name" value="BIFUNCTIONAL URIDYLYLTRANSFERASE/URIDYLYL-REMOVING ENZYME"/>
    <property type="match status" value="1"/>
</dbReference>
<proteinExistence type="inferred from homology"/>
<dbReference type="InterPro" id="IPR013546">
    <property type="entry name" value="PII_UdlTrfase/GS_AdlTrfase"/>
</dbReference>
<dbReference type="EC" id="2.7.7.59" evidence="7"/>
<dbReference type="HAMAP" id="MF_00277">
    <property type="entry name" value="PII_uridylyl_transf"/>
    <property type="match status" value="1"/>
</dbReference>
<accession>A0A160JFP2</accession>
<dbReference type="RefSeq" id="WP_063634810.1">
    <property type="nucleotide sequence ID" value="NZ_CP015285.1"/>
</dbReference>
<keyword evidence="2 7" id="KW-0548">Nucleotidyltransferase</keyword>
<evidence type="ECO:0000256" key="8">
    <source>
        <dbReference type="SAM" id="MobiDB-lite"/>
    </source>
</evidence>
<comment type="domain">
    <text evidence="7">Has four distinct domains: an N-terminal nucleotidyltransferase (NT) domain responsible for UTase activity, a central HD domain that encodes UR activity, and two C-terminal ACT domains that seem to have a role in glutamine sensing.</text>
</comment>
<evidence type="ECO:0000256" key="1">
    <source>
        <dbReference type="ARBA" id="ARBA00022679"/>
    </source>
</evidence>
<dbReference type="Pfam" id="PF24931">
    <property type="entry name" value="ACT_ACR9_3rd"/>
    <property type="match status" value="1"/>
</dbReference>
<dbReference type="PANTHER" id="PTHR47320:SF1">
    <property type="entry name" value="BIFUNCTIONAL URIDYLYLTRANSFERASE_URIDYLYL-REMOVING ENZYME"/>
    <property type="match status" value="1"/>
</dbReference>
<evidence type="ECO:0000313" key="11">
    <source>
        <dbReference type="EMBL" id="ANC91719.1"/>
    </source>
</evidence>
<evidence type="ECO:0000313" key="12">
    <source>
        <dbReference type="Proteomes" id="UP000077405"/>
    </source>
</evidence>
<dbReference type="InterPro" id="IPR006674">
    <property type="entry name" value="HD_domain"/>
</dbReference>
<comment type="catalytic activity">
    <reaction evidence="7">
        <text>[protein-PII]-uridylyl-L-tyrosine + H2O = [protein-PII]-L-tyrosine + UMP + H(+)</text>
        <dbReference type="Rhea" id="RHEA:48600"/>
        <dbReference type="Rhea" id="RHEA-COMP:12147"/>
        <dbReference type="Rhea" id="RHEA-COMP:12148"/>
        <dbReference type="ChEBI" id="CHEBI:15377"/>
        <dbReference type="ChEBI" id="CHEBI:15378"/>
        <dbReference type="ChEBI" id="CHEBI:46858"/>
        <dbReference type="ChEBI" id="CHEBI:57865"/>
        <dbReference type="ChEBI" id="CHEBI:90602"/>
    </reaction>
</comment>
<comment type="cofactor">
    <cofactor evidence="7">
        <name>Mg(2+)</name>
        <dbReference type="ChEBI" id="CHEBI:18420"/>
    </cofactor>
</comment>
<dbReference type="InterPro" id="IPR002912">
    <property type="entry name" value="ACT_dom"/>
</dbReference>
<sequence>MLSARSKTPTPPETHAPAIPNKRAIISRRKLSGELEDLVAEHGTGDKLRPALIACLRKALAEGRAEVRRRFDDGGSGEQCVRENCYLADRLVGTLADFTVRHIFPTANPTSGEVFDVAATGGYGRGELAPFSDIDLLFLLPYKRTPRVEQVVEYMLYILWDLGLKVGHAVRSVDDCIRQSKADITIRTAILESRYLWGPGKLFAELRKRYDKEVVAGSGPEFVEAKLAERDNRHLKMGDSRYVLEPNLKDGKGGLRDLQTLFWIAKYLYRVEGVAELVGKKVLTPEEAQRFAKAQNFLWTARCHLHYLTGRLEDRLTFDVQTSIGAAMGYTDHAGTKGVERFMKHYFLVAKDVGDLTRIFCAALEAESKRPPKFNLLRLASVARRKDVDGFIVDGERLNARSDKQFKEQPIDMIRLFHTAQMNDIDIHPAALRAITRSLSAIGPKLRNDPEANRLFLDILTGPKDPEITLRRMNEAGVMARFIPDFGRVVAQMQYDMYHVYTVDEHTLFALGILHKIASREHADELPLSTEVIHKVVSKRALYVAVLLHDIAKGRGGDHSVLGARVAEKLCPRLGLTAEETETVAWLVRWHLAMSHTAFKRDLEDDKTVRDFVALVQSPERLRLLLVLTVADIRAVGPQRWNNWKATLLRELYNRSEEVMSGGMTVEGRGRRIQSAQSALRAELTDFDDAAFEHHKGLGYPGYWLAFDTDTLAHQARIVRDAEREQRPLTVETRVDRGRAVTEVTIYATDHSGLFSRLAGALAACGADIVDARIFTMTNGMALDVFSVQDAAGGGAFESGDKLAKLSVMIERVLSGQLKPLNDLSTRRTTQASRTRVFHVPPRVLIDNNASTTHTVIEVNGRDRPGLLYDLTRALSNLTLQISSAKVSTFGEKAIDVFYVKDVFGLKVTHEGKLAKIKERLLSALDDPTGDAPPPATVKRTRTKVSGA</sequence>
<dbReference type="AlphaFoldDB" id="A0A160JFP2"/>
<protein>
    <recommendedName>
        <fullName evidence="7">Bifunctional uridylyltransferase/uridylyl-removing enzyme</fullName>
        <shortName evidence="7">UTase/UR</shortName>
    </recommendedName>
    <alternativeName>
        <fullName evidence="7">Bifunctional [protein-PII] modification enzyme</fullName>
    </alternativeName>
    <alternativeName>
        <fullName evidence="7">Bifunctional nitrogen sensor protein</fullName>
    </alternativeName>
    <domain>
        <recommendedName>
            <fullName evidence="7">[Protein-PII] uridylyltransferase</fullName>
            <shortName evidence="7">PII uridylyltransferase</shortName>
            <shortName evidence="7">UTase</shortName>
            <ecNumber evidence="7">2.7.7.59</ecNumber>
        </recommendedName>
    </domain>
    <domain>
        <recommendedName>
            <fullName evidence="7">[Protein-PII]-UMP uridylyl-removing enzyme</fullName>
            <shortName evidence="7">UR</shortName>
            <ecNumber evidence="7">3.1.4.-</ecNumber>
        </recommendedName>
    </domain>
</protein>
<keyword evidence="12" id="KW-1185">Reference proteome</keyword>
<dbReference type="Gene3D" id="3.30.70.260">
    <property type="match status" value="1"/>
</dbReference>
<dbReference type="CDD" id="cd04899">
    <property type="entry name" value="ACT_ACR-UUR-like_2"/>
    <property type="match status" value="1"/>
</dbReference>
<gene>
    <name evidence="7" type="primary">glnD</name>
    <name evidence="11" type="ORF">A6A40_07245</name>
</gene>
<dbReference type="PIRSF" id="PIRSF006288">
    <property type="entry name" value="PII_uridyltransf"/>
    <property type="match status" value="1"/>
</dbReference>
<dbReference type="GO" id="GO:0008773">
    <property type="term" value="F:[protein-PII] uridylyltransferase activity"/>
    <property type="evidence" value="ECO:0007669"/>
    <property type="project" value="UniProtKB-UniRule"/>
</dbReference>
<dbReference type="NCBIfam" id="TIGR01693">
    <property type="entry name" value="UTase_glnD"/>
    <property type="match status" value="1"/>
</dbReference>
<dbReference type="EMBL" id="CP015285">
    <property type="protein sequence ID" value="ANC91719.1"/>
    <property type="molecule type" value="Genomic_DNA"/>
</dbReference>
<comment type="function">
    <text evidence="7">Modifies, by uridylylation and deuridylylation, the PII regulatory proteins (GlnB and homologs), in response to the nitrogen status of the cell that GlnD senses through the glutamine level. Under low glutamine levels, catalyzes the conversion of the PII proteins and UTP to PII-UMP and PPi, while under higher glutamine levels, GlnD hydrolyzes PII-UMP to PII and UMP (deuridylylation). Thus, controls uridylylation state and activity of the PII proteins, and plays an important role in the regulation of nitrogen metabolism.</text>
</comment>
<dbReference type="InterPro" id="IPR003607">
    <property type="entry name" value="HD/PDEase_dom"/>
</dbReference>
<feature type="domain" description="ACT" evidence="9">
    <location>
        <begin position="856"/>
        <end position="933"/>
    </location>
</feature>
<dbReference type="SMART" id="SM00471">
    <property type="entry name" value="HDc"/>
    <property type="match status" value="1"/>
</dbReference>
<evidence type="ECO:0000256" key="3">
    <source>
        <dbReference type="ARBA" id="ARBA00022737"/>
    </source>
</evidence>
<feature type="compositionally biased region" description="Basic residues" evidence="8">
    <location>
        <begin position="939"/>
        <end position="948"/>
    </location>
</feature>
<evidence type="ECO:0000256" key="5">
    <source>
        <dbReference type="ARBA" id="ARBA00022842"/>
    </source>
</evidence>
<reference evidence="11 12" key="1">
    <citation type="journal article" date="2013" name="Int. J. Syst. Evol. Microbiol.">
        <title>Azospirillum humicireducens sp. nov., a nitrogen-fixing bacterium isolated from a microbial fuel cell.</title>
        <authorList>
            <person name="Zhou S."/>
            <person name="Han L."/>
            <person name="Wang Y."/>
            <person name="Yang G."/>
            <person name="Zhuang L."/>
            <person name="Hu P."/>
        </authorList>
    </citation>
    <scope>NUCLEOTIDE SEQUENCE [LARGE SCALE GENOMIC DNA]</scope>
    <source>
        <strain evidence="11 12">SgZ-5</strain>
    </source>
</reference>
<dbReference type="InterPro" id="IPR002934">
    <property type="entry name" value="Polymerase_NTP_transf_dom"/>
</dbReference>
<dbReference type="CDD" id="cd05401">
    <property type="entry name" value="NT_GlnE_GlnD_like"/>
    <property type="match status" value="1"/>
</dbReference>
<dbReference type="OrthoDB" id="9758038at2"/>
<evidence type="ECO:0000256" key="2">
    <source>
        <dbReference type="ARBA" id="ARBA00022695"/>
    </source>
</evidence>
<dbReference type="CDD" id="cd00077">
    <property type="entry name" value="HDc"/>
    <property type="match status" value="1"/>
</dbReference>
<dbReference type="Gene3D" id="1.10.3090.10">
    <property type="entry name" value="cca-adding enzyme, domain 2"/>
    <property type="match status" value="1"/>
</dbReference>
<dbReference type="PROSITE" id="PS51671">
    <property type="entry name" value="ACT"/>
    <property type="match status" value="2"/>
</dbReference>
<dbReference type="STRING" id="1226968.A6A40_07245"/>
<dbReference type="SUPFAM" id="SSF81301">
    <property type="entry name" value="Nucleotidyltransferase"/>
    <property type="match status" value="1"/>
</dbReference>
<dbReference type="InterPro" id="IPR043519">
    <property type="entry name" value="NT_sf"/>
</dbReference>
<keyword evidence="3" id="KW-0677">Repeat</keyword>
<dbReference type="Pfam" id="PF01966">
    <property type="entry name" value="HD"/>
    <property type="match status" value="1"/>
</dbReference>
<comment type="catalytic activity">
    <reaction evidence="7">
        <text>[protein-PII]-L-tyrosine + UTP = [protein-PII]-uridylyl-L-tyrosine + diphosphate</text>
        <dbReference type="Rhea" id="RHEA:13673"/>
        <dbReference type="Rhea" id="RHEA-COMP:12147"/>
        <dbReference type="Rhea" id="RHEA-COMP:12148"/>
        <dbReference type="ChEBI" id="CHEBI:33019"/>
        <dbReference type="ChEBI" id="CHEBI:46398"/>
        <dbReference type="ChEBI" id="CHEBI:46858"/>
        <dbReference type="ChEBI" id="CHEBI:90602"/>
        <dbReference type="EC" id="2.7.7.59"/>
    </reaction>
</comment>
<keyword evidence="4 7" id="KW-0378">Hydrolase</keyword>
<comment type="caution">
    <text evidence="7">Lacks conserved residue(s) required for the propagation of feature annotation.</text>
</comment>
<dbReference type="GO" id="GO:0006808">
    <property type="term" value="P:regulation of nitrogen utilization"/>
    <property type="evidence" value="ECO:0007669"/>
    <property type="project" value="UniProtKB-UniRule"/>
</dbReference>
<evidence type="ECO:0000256" key="6">
    <source>
        <dbReference type="ARBA" id="ARBA00023268"/>
    </source>
</evidence>
<evidence type="ECO:0000259" key="10">
    <source>
        <dbReference type="PROSITE" id="PS51831"/>
    </source>
</evidence>
<dbReference type="KEGG" id="ahu:A6A40_07245"/>
<feature type="region of interest" description="Disordered" evidence="8">
    <location>
        <begin position="925"/>
        <end position="948"/>
    </location>
</feature>
<dbReference type="NCBIfam" id="NF003467">
    <property type="entry name" value="PRK05092.1"/>
    <property type="match status" value="1"/>
</dbReference>
<keyword evidence="6 7" id="KW-0511">Multifunctional enzyme</keyword>
<keyword evidence="5 7" id="KW-0460">Magnesium</keyword>
<dbReference type="InterPro" id="IPR045865">
    <property type="entry name" value="ACT-like_dom_sf"/>
</dbReference>
<dbReference type="Pfam" id="PF08335">
    <property type="entry name" value="GlnD_UR_UTase"/>
    <property type="match status" value="1"/>
</dbReference>
<dbReference type="SUPFAM" id="SSF81593">
    <property type="entry name" value="Nucleotidyltransferase substrate binding subunit/domain"/>
    <property type="match status" value="1"/>
</dbReference>
<evidence type="ECO:0000256" key="7">
    <source>
        <dbReference type="HAMAP-Rule" id="MF_00277"/>
    </source>
</evidence>
<evidence type="ECO:0000256" key="4">
    <source>
        <dbReference type="ARBA" id="ARBA00022801"/>
    </source>
</evidence>
<feature type="domain" description="HD" evidence="10">
    <location>
        <begin position="503"/>
        <end position="625"/>
    </location>
</feature>
<dbReference type="Proteomes" id="UP000077405">
    <property type="component" value="Chromosome"/>
</dbReference>
<dbReference type="PROSITE" id="PS51831">
    <property type="entry name" value="HD"/>
    <property type="match status" value="1"/>
</dbReference>
<dbReference type="GO" id="GO:0008081">
    <property type="term" value="F:phosphoric diester hydrolase activity"/>
    <property type="evidence" value="ECO:0007669"/>
    <property type="project" value="UniProtKB-UniRule"/>
</dbReference>
<name>A0A160JFP2_9PROT</name>
<feature type="domain" description="ACT" evidence="9">
    <location>
        <begin position="743"/>
        <end position="825"/>
    </location>
</feature>
<keyword evidence="1 7" id="KW-0808">Transferase</keyword>
<dbReference type="CDD" id="cd04900">
    <property type="entry name" value="ACT_UUR-like_1"/>
    <property type="match status" value="1"/>
</dbReference>
<comment type="activity regulation">
    <text evidence="7">Uridylyltransferase (UTase) activity is inhibited by glutamine, while glutamine activates uridylyl-removing (UR) activity.</text>
</comment>
<dbReference type="Pfam" id="PF01909">
    <property type="entry name" value="NTP_transf_2"/>
    <property type="match status" value="1"/>
</dbReference>
<comment type="similarity">
    <text evidence="7">Belongs to the GlnD family.</text>
</comment>
<feature type="region of interest" description="Uridylyltransferase" evidence="7">
    <location>
        <begin position="1"/>
        <end position="385"/>
    </location>
</feature>
<dbReference type="SUPFAM" id="SSF81891">
    <property type="entry name" value="Poly A polymerase C-terminal region-like"/>
    <property type="match status" value="1"/>
</dbReference>
<dbReference type="SUPFAM" id="SSF55021">
    <property type="entry name" value="ACT-like"/>
    <property type="match status" value="2"/>
</dbReference>
<organism evidence="11 12">
    <name type="scientific">Azospirillum humicireducens</name>
    <dbReference type="NCBI Taxonomy" id="1226968"/>
    <lineage>
        <taxon>Bacteria</taxon>
        <taxon>Pseudomonadati</taxon>
        <taxon>Pseudomonadota</taxon>
        <taxon>Alphaproteobacteria</taxon>
        <taxon>Rhodospirillales</taxon>
        <taxon>Azospirillaceae</taxon>
        <taxon>Azospirillum</taxon>
    </lineage>
</organism>